<comment type="caution">
    <text evidence="5">The sequence shown here is derived from an EMBL/GenBank/DDBJ whole genome shotgun (WGS) entry which is preliminary data.</text>
</comment>
<dbReference type="InterPro" id="IPR036388">
    <property type="entry name" value="WH-like_DNA-bd_sf"/>
</dbReference>
<dbReference type="FunFam" id="1.10.10.10:FF:000322">
    <property type="entry name" value="Probable disease resistance protein At1g63360"/>
    <property type="match status" value="1"/>
</dbReference>
<evidence type="ECO:0000313" key="5">
    <source>
        <dbReference type="EMBL" id="MBA0701925.1"/>
    </source>
</evidence>
<keyword evidence="2" id="KW-0677">Repeat</keyword>
<dbReference type="InterPro" id="IPR032675">
    <property type="entry name" value="LRR_dom_sf"/>
</dbReference>
<evidence type="ECO:0000256" key="2">
    <source>
        <dbReference type="ARBA" id="ARBA00022737"/>
    </source>
</evidence>
<evidence type="ECO:0000256" key="1">
    <source>
        <dbReference type="ARBA" id="ARBA00022614"/>
    </source>
</evidence>
<keyword evidence="4" id="KW-0611">Plant defense</keyword>
<dbReference type="Proteomes" id="UP000593577">
    <property type="component" value="Unassembled WGS sequence"/>
</dbReference>
<reference evidence="5 6" key="1">
    <citation type="journal article" date="2019" name="Genome Biol. Evol.">
        <title>Insights into the evolution of the New World diploid cottons (Gossypium, subgenus Houzingenia) based on genome sequencing.</title>
        <authorList>
            <person name="Grover C.E."/>
            <person name="Arick M.A. 2nd"/>
            <person name="Thrash A."/>
            <person name="Conover J.L."/>
            <person name="Sanders W.S."/>
            <person name="Peterson D.G."/>
            <person name="Frelichowski J.E."/>
            <person name="Scheffler J.A."/>
            <person name="Scheffler B.E."/>
            <person name="Wendel J.F."/>
        </authorList>
    </citation>
    <scope>NUCLEOTIDE SEQUENCE [LARGE SCALE GENOMIC DNA]</scope>
    <source>
        <strain evidence="5">185</strain>
        <tissue evidence="5">Leaf</tissue>
    </source>
</reference>
<dbReference type="Gene3D" id="1.10.8.430">
    <property type="entry name" value="Helical domain of apoptotic protease-activating factors"/>
    <property type="match status" value="1"/>
</dbReference>
<dbReference type="EMBL" id="JABFAA010343183">
    <property type="protein sequence ID" value="MBA0701925.1"/>
    <property type="molecule type" value="Genomic_DNA"/>
</dbReference>
<dbReference type="PANTHER" id="PTHR33463">
    <property type="entry name" value="NB-ARC DOMAIN-CONTAINING PROTEIN-RELATED"/>
    <property type="match status" value="1"/>
</dbReference>
<protein>
    <recommendedName>
        <fullName evidence="7">NB-ARC domain-containing protein</fullName>
    </recommendedName>
</protein>
<dbReference type="InterPro" id="IPR050905">
    <property type="entry name" value="Plant_NBS-LRR"/>
</dbReference>
<evidence type="ECO:0008006" key="7">
    <source>
        <dbReference type="Google" id="ProtNLM"/>
    </source>
</evidence>
<dbReference type="AlphaFoldDB" id="A0A7J8YQZ0"/>
<dbReference type="GO" id="GO:0043531">
    <property type="term" value="F:ADP binding"/>
    <property type="evidence" value="ECO:0007669"/>
    <property type="project" value="InterPro"/>
</dbReference>
<evidence type="ECO:0000313" key="6">
    <source>
        <dbReference type="Proteomes" id="UP000593577"/>
    </source>
</evidence>
<dbReference type="Gene3D" id="1.10.10.10">
    <property type="entry name" value="Winged helix-like DNA-binding domain superfamily/Winged helix DNA-binding domain"/>
    <property type="match status" value="1"/>
</dbReference>
<name>A0A7J8YQZ0_GOSAI</name>
<evidence type="ECO:0000256" key="4">
    <source>
        <dbReference type="ARBA" id="ARBA00022821"/>
    </source>
</evidence>
<dbReference type="InterPro" id="IPR027417">
    <property type="entry name" value="P-loop_NTPase"/>
</dbReference>
<accession>A0A7J8YQZ0</accession>
<gene>
    <name evidence="5" type="ORF">Goari_000033</name>
</gene>
<dbReference type="SUPFAM" id="SSF52540">
    <property type="entry name" value="P-loop containing nucleoside triphosphate hydrolases"/>
    <property type="match status" value="1"/>
</dbReference>
<proteinExistence type="predicted"/>
<keyword evidence="1" id="KW-0433">Leucine-rich repeat</keyword>
<dbReference type="SUPFAM" id="SSF52058">
    <property type="entry name" value="L domain-like"/>
    <property type="match status" value="1"/>
</dbReference>
<keyword evidence="6" id="KW-1185">Reference proteome</keyword>
<organism evidence="5 6">
    <name type="scientific">Gossypium aridum</name>
    <name type="common">American cotton</name>
    <name type="synonym">Erioxylum aridum</name>
    <dbReference type="NCBI Taxonomy" id="34290"/>
    <lineage>
        <taxon>Eukaryota</taxon>
        <taxon>Viridiplantae</taxon>
        <taxon>Streptophyta</taxon>
        <taxon>Embryophyta</taxon>
        <taxon>Tracheophyta</taxon>
        <taxon>Spermatophyta</taxon>
        <taxon>Magnoliopsida</taxon>
        <taxon>eudicotyledons</taxon>
        <taxon>Gunneridae</taxon>
        <taxon>Pentapetalae</taxon>
        <taxon>rosids</taxon>
        <taxon>malvids</taxon>
        <taxon>Malvales</taxon>
        <taxon>Malvaceae</taxon>
        <taxon>Malvoideae</taxon>
        <taxon>Gossypium</taxon>
    </lineage>
</organism>
<feature type="non-terminal residue" evidence="5">
    <location>
        <position position="303"/>
    </location>
</feature>
<dbReference type="InterPro" id="IPR042197">
    <property type="entry name" value="Apaf_helical"/>
</dbReference>
<dbReference type="PANTHER" id="PTHR33463:SF203">
    <property type="entry name" value="AAA+ ATPASE DOMAIN-CONTAINING PROTEIN"/>
    <property type="match status" value="1"/>
</dbReference>
<dbReference type="Gene3D" id="3.80.10.10">
    <property type="entry name" value="Ribonuclease Inhibitor"/>
    <property type="match status" value="1"/>
</dbReference>
<sequence length="303" mass="34047">MDCKKVVQLGCLDSDEAWNLFATKASLNGSADDAIRKVAAKIIRKCQGLPIAIVSLGSALKGKSCHEWKAAYRRLKDRRLTAIEDVNEENAYLCLEESFDYLKGMETKTCFLLCSLYPEDHEICVEDLVRYAWGLELYKGINSIEKVRIEVLASTEILKNSCLLLDCRRKGHVKMHDVVREVALWIASSRVEFSFASVGTLPMDESLKHFIAISFNTDQMDELPKGLVFPNLKFLLLGGTGEGLSSEFFEGMKALKACALDYLLISPVAFQFQMNLKTLKLRNCTFSDISMIGKLKTLEIFSL</sequence>
<dbReference type="GO" id="GO:0006952">
    <property type="term" value="P:defense response"/>
    <property type="evidence" value="ECO:0007669"/>
    <property type="project" value="UniProtKB-KW"/>
</dbReference>
<keyword evidence="3" id="KW-0547">Nucleotide-binding</keyword>
<evidence type="ECO:0000256" key="3">
    <source>
        <dbReference type="ARBA" id="ARBA00022741"/>
    </source>
</evidence>
<dbReference type="GO" id="GO:0005524">
    <property type="term" value="F:ATP binding"/>
    <property type="evidence" value="ECO:0007669"/>
    <property type="project" value="UniProtKB-KW"/>
</dbReference>